<organism evidence="3 4">
    <name type="scientific">Thermobifida cellulosilytica TB100</name>
    <dbReference type="NCBI Taxonomy" id="665004"/>
    <lineage>
        <taxon>Bacteria</taxon>
        <taxon>Bacillati</taxon>
        <taxon>Actinomycetota</taxon>
        <taxon>Actinomycetes</taxon>
        <taxon>Streptosporangiales</taxon>
        <taxon>Nocardiopsidaceae</taxon>
        <taxon>Thermobifida</taxon>
    </lineage>
</organism>
<dbReference type="STRING" id="665004.AC529_04795"/>
<evidence type="ECO:0000313" key="3">
    <source>
        <dbReference type="EMBL" id="KUP97772.1"/>
    </source>
</evidence>
<dbReference type="SUPFAM" id="SSF55874">
    <property type="entry name" value="ATPase domain of HSP90 chaperone/DNA topoisomerase II/histidine kinase"/>
    <property type="match status" value="1"/>
</dbReference>
<dbReference type="AlphaFoldDB" id="A0A147KKE1"/>
<dbReference type="RefSeq" id="WP_068755165.1">
    <property type="nucleotide sequence ID" value="NZ_KQ950181.1"/>
</dbReference>
<dbReference type="Pfam" id="PF13581">
    <property type="entry name" value="HATPase_c_2"/>
    <property type="match status" value="1"/>
</dbReference>
<accession>A0A147KKE1</accession>
<dbReference type="Gene3D" id="3.30.565.10">
    <property type="entry name" value="Histidine kinase-like ATPase, C-terminal domain"/>
    <property type="match status" value="1"/>
</dbReference>
<reference evidence="4" key="1">
    <citation type="journal article" date="2017" name="Acta Aliment.">
        <title>Plant polysaccharide degrading enzyme system of Thermpbifida cellulosilytica TB100 revealed by de novo genome project data.</title>
        <authorList>
            <person name="Toth A."/>
            <person name="Baka E."/>
            <person name="Luzics S."/>
            <person name="Bata-Vidacs I."/>
            <person name="Nagy I."/>
            <person name="Balint B."/>
            <person name="Herceg R."/>
            <person name="Olasz F."/>
            <person name="Wilk T."/>
            <person name="Nagy T."/>
            <person name="Kriszt B."/>
            <person name="Nagy I."/>
            <person name="Kukolya J."/>
        </authorList>
    </citation>
    <scope>NUCLEOTIDE SEQUENCE [LARGE SCALE GENOMIC DNA]</scope>
    <source>
        <strain evidence="4">TB100</strain>
    </source>
</reference>
<proteinExistence type="predicted"/>
<evidence type="ECO:0000313" key="4">
    <source>
        <dbReference type="Proteomes" id="UP000074382"/>
    </source>
</evidence>
<dbReference type="InterPro" id="IPR050267">
    <property type="entry name" value="Anti-sigma-factor_SerPK"/>
</dbReference>
<dbReference type="InterPro" id="IPR036890">
    <property type="entry name" value="HATPase_C_sf"/>
</dbReference>
<dbReference type="GO" id="GO:0004674">
    <property type="term" value="F:protein serine/threonine kinase activity"/>
    <property type="evidence" value="ECO:0007669"/>
    <property type="project" value="UniProtKB-KW"/>
</dbReference>
<dbReference type="PATRIC" id="fig|665004.4.peg.1734"/>
<sequence length="152" mass="16732">MTVAFTSFPGLPDSVAAARRFVVAAIRLCPQASAPAEVVDRAELITSELATNALRHTHSGDPGETFTVRVRVDACGVWTEVRTRAPRRCNSFPHVVVPDDPFREHGRGLFLVERLATTWGTLAPWEDGVYFHLTWNDDPTSPGFGDEWAVGE</sequence>
<comment type="caution">
    <text evidence="3">The sequence shown here is derived from an EMBL/GenBank/DDBJ whole genome shotgun (WGS) entry which is preliminary data.</text>
</comment>
<dbReference type="CDD" id="cd16936">
    <property type="entry name" value="HATPase_RsbW-like"/>
    <property type="match status" value="1"/>
</dbReference>
<dbReference type="EMBL" id="LGEM01000020">
    <property type="protein sequence ID" value="KUP97772.1"/>
    <property type="molecule type" value="Genomic_DNA"/>
</dbReference>
<keyword evidence="1" id="KW-0808">Transferase</keyword>
<feature type="domain" description="Histidine kinase/HSP90-like ATPase" evidence="2">
    <location>
        <begin position="8"/>
        <end position="117"/>
    </location>
</feature>
<keyword evidence="4" id="KW-1185">Reference proteome</keyword>
<gene>
    <name evidence="3" type="ORF">AC529_04795</name>
</gene>
<keyword evidence="1" id="KW-0723">Serine/threonine-protein kinase</keyword>
<dbReference type="PANTHER" id="PTHR35526">
    <property type="entry name" value="ANTI-SIGMA-F FACTOR RSBW-RELATED"/>
    <property type="match status" value="1"/>
</dbReference>
<evidence type="ECO:0000256" key="1">
    <source>
        <dbReference type="ARBA" id="ARBA00022527"/>
    </source>
</evidence>
<dbReference type="PANTHER" id="PTHR35526:SF3">
    <property type="entry name" value="ANTI-SIGMA-F FACTOR RSBW"/>
    <property type="match status" value="1"/>
</dbReference>
<dbReference type="Proteomes" id="UP000074382">
    <property type="component" value="Unassembled WGS sequence"/>
</dbReference>
<dbReference type="OrthoDB" id="3852753at2"/>
<keyword evidence="1" id="KW-0418">Kinase</keyword>
<protein>
    <recommendedName>
        <fullName evidence="2">Histidine kinase/HSP90-like ATPase domain-containing protein</fullName>
    </recommendedName>
</protein>
<dbReference type="InterPro" id="IPR003594">
    <property type="entry name" value="HATPase_dom"/>
</dbReference>
<evidence type="ECO:0000259" key="2">
    <source>
        <dbReference type="Pfam" id="PF13581"/>
    </source>
</evidence>
<name>A0A147KKE1_THECS</name>